<protein>
    <submittedName>
        <fullName evidence="3">Pilus assembly protein N-terminal domain-containing protein</fullName>
    </submittedName>
</protein>
<comment type="caution">
    <text evidence="3">The sequence shown here is derived from an EMBL/GenBank/DDBJ whole genome shotgun (WGS) entry which is preliminary data.</text>
</comment>
<dbReference type="RefSeq" id="WP_302109406.1">
    <property type="nucleotide sequence ID" value="NZ_JAUKTR010000002.1"/>
</dbReference>
<dbReference type="InterPro" id="IPR032789">
    <property type="entry name" value="T2SS-T3SS_pil_N"/>
</dbReference>
<gene>
    <name evidence="3" type="ORF">Q0812_05995</name>
</gene>
<evidence type="ECO:0000256" key="1">
    <source>
        <dbReference type="SAM" id="SignalP"/>
    </source>
</evidence>
<accession>A0ABT8SK89</accession>
<feature type="chain" id="PRO_5047296195" evidence="1">
    <location>
        <begin position="23"/>
        <end position="132"/>
    </location>
</feature>
<organism evidence="3 4">
    <name type="scientific">Peiella sedimenti</name>
    <dbReference type="NCBI Taxonomy" id="3061083"/>
    <lineage>
        <taxon>Bacteria</taxon>
        <taxon>Pseudomonadati</taxon>
        <taxon>Pseudomonadota</taxon>
        <taxon>Alphaproteobacteria</taxon>
        <taxon>Caulobacterales</taxon>
        <taxon>Caulobacteraceae</taxon>
        <taxon>Peiella</taxon>
    </lineage>
</organism>
<dbReference type="EMBL" id="JAUKTR010000002">
    <property type="protein sequence ID" value="MDO1558977.1"/>
    <property type="molecule type" value="Genomic_DNA"/>
</dbReference>
<dbReference type="Pfam" id="PF13629">
    <property type="entry name" value="T2SS-T3SS_pil_N"/>
    <property type="match status" value="1"/>
</dbReference>
<feature type="signal peptide" evidence="1">
    <location>
        <begin position="1"/>
        <end position="22"/>
    </location>
</feature>
<feature type="domain" description="Pilus formation protein N-terminal" evidence="2">
    <location>
        <begin position="24"/>
        <end position="93"/>
    </location>
</feature>
<proteinExistence type="predicted"/>
<evidence type="ECO:0000313" key="3">
    <source>
        <dbReference type="EMBL" id="MDO1558977.1"/>
    </source>
</evidence>
<evidence type="ECO:0000259" key="2">
    <source>
        <dbReference type="Pfam" id="PF13629"/>
    </source>
</evidence>
<keyword evidence="4" id="KW-1185">Reference proteome</keyword>
<dbReference type="Proteomes" id="UP001169063">
    <property type="component" value="Unassembled WGS sequence"/>
</dbReference>
<keyword evidence="1" id="KW-0732">Signal</keyword>
<evidence type="ECO:0000313" key="4">
    <source>
        <dbReference type="Proteomes" id="UP001169063"/>
    </source>
</evidence>
<reference evidence="3" key="1">
    <citation type="submission" date="2023-07" db="EMBL/GenBank/DDBJ databases">
        <title>Brevundimonas soil sp. nov., isolated from the soil of chemical plant.</title>
        <authorList>
            <person name="Wu N."/>
        </authorList>
    </citation>
    <scope>NUCLEOTIDE SEQUENCE</scope>
    <source>
        <strain evidence="3">XZ-24</strain>
    </source>
</reference>
<sequence>MARIPFISAGVAVLLMTGAVMAQSRGLTVELDHSARIQLAGSASSVIVGNPRIADVTVVNDRTLFVSGRGHGVTDVIVVDALGRTIYNGQISVIAPRDGQVRVWRGTQATEMACGAGCAPAVSGGQAAAATP</sequence>
<name>A0ABT8SK89_9CAUL</name>